<accession>A0A6G1ERS9</accession>
<sequence length="187" mass="19123">MAFGRGKSDDDSSLEQGTLGCSVGHRAGRLGCWVARRMHGARATACRGWGGSAGGTGWRQQGGGDARSGTATLNAAAAPARWRRRRRAKPGGGGGFGHGEVHRAPIGEGGGAGSSAARRGRRAPRVEDEGNTPAAVGFEEGYAEGGGLVAEEANLEQEWAQSSWRRGRDTAPLLGEVGEKETGGGGD</sequence>
<protein>
    <recommendedName>
        <fullName evidence="4">DUF834 domain-containing protein</fullName>
    </recommendedName>
</protein>
<evidence type="ECO:0008006" key="4">
    <source>
        <dbReference type="Google" id="ProtNLM"/>
    </source>
</evidence>
<evidence type="ECO:0000256" key="1">
    <source>
        <dbReference type="SAM" id="MobiDB-lite"/>
    </source>
</evidence>
<dbReference type="EMBL" id="SPHZ02000003">
    <property type="protein sequence ID" value="KAF0927334.1"/>
    <property type="molecule type" value="Genomic_DNA"/>
</dbReference>
<keyword evidence="3" id="KW-1185">Reference proteome</keyword>
<name>A0A6G1ERS9_9ORYZ</name>
<feature type="compositionally biased region" description="Basic and acidic residues" evidence="1">
    <location>
        <begin position="177"/>
        <end position="187"/>
    </location>
</feature>
<feature type="region of interest" description="Disordered" evidence="1">
    <location>
        <begin position="46"/>
        <end position="187"/>
    </location>
</feature>
<dbReference type="Proteomes" id="UP000479710">
    <property type="component" value="Unassembled WGS sequence"/>
</dbReference>
<gene>
    <name evidence="2" type="ORF">E2562_031947</name>
</gene>
<dbReference type="AlphaFoldDB" id="A0A6G1ERS9"/>
<feature type="compositionally biased region" description="Low complexity" evidence="1">
    <location>
        <begin position="67"/>
        <end position="80"/>
    </location>
</feature>
<evidence type="ECO:0000313" key="2">
    <source>
        <dbReference type="EMBL" id="KAF0927334.1"/>
    </source>
</evidence>
<feature type="compositionally biased region" description="Basic and acidic residues" evidence="1">
    <location>
        <begin position="1"/>
        <end position="10"/>
    </location>
</feature>
<organism evidence="2 3">
    <name type="scientific">Oryza meyeriana var. granulata</name>
    <dbReference type="NCBI Taxonomy" id="110450"/>
    <lineage>
        <taxon>Eukaryota</taxon>
        <taxon>Viridiplantae</taxon>
        <taxon>Streptophyta</taxon>
        <taxon>Embryophyta</taxon>
        <taxon>Tracheophyta</taxon>
        <taxon>Spermatophyta</taxon>
        <taxon>Magnoliopsida</taxon>
        <taxon>Liliopsida</taxon>
        <taxon>Poales</taxon>
        <taxon>Poaceae</taxon>
        <taxon>BOP clade</taxon>
        <taxon>Oryzoideae</taxon>
        <taxon>Oryzeae</taxon>
        <taxon>Oryzinae</taxon>
        <taxon>Oryza</taxon>
        <taxon>Oryza meyeriana</taxon>
    </lineage>
</organism>
<comment type="caution">
    <text evidence="2">The sequence shown here is derived from an EMBL/GenBank/DDBJ whole genome shotgun (WGS) entry which is preliminary data.</text>
</comment>
<feature type="compositionally biased region" description="Gly residues" evidence="1">
    <location>
        <begin position="48"/>
        <end position="66"/>
    </location>
</feature>
<proteinExistence type="predicted"/>
<reference evidence="2 3" key="1">
    <citation type="submission" date="2019-11" db="EMBL/GenBank/DDBJ databases">
        <title>Whole genome sequence of Oryza granulata.</title>
        <authorList>
            <person name="Li W."/>
        </authorList>
    </citation>
    <scope>NUCLEOTIDE SEQUENCE [LARGE SCALE GENOMIC DNA]</scope>
    <source>
        <strain evidence="3">cv. Menghai</strain>
        <tissue evidence="2">Leaf</tissue>
    </source>
</reference>
<feature type="region of interest" description="Disordered" evidence="1">
    <location>
        <begin position="1"/>
        <end position="20"/>
    </location>
</feature>
<evidence type="ECO:0000313" key="3">
    <source>
        <dbReference type="Proteomes" id="UP000479710"/>
    </source>
</evidence>